<keyword evidence="7" id="KW-1185">Reference proteome</keyword>
<dbReference type="RefSeq" id="WP_139987030.1">
    <property type="nucleotide sequence ID" value="NZ_VENP01000030.1"/>
</dbReference>
<gene>
    <name evidence="6" type="ORF">FH969_08970</name>
</gene>
<dbReference type="InterPro" id="IPR028082">
    <property type="entry name" value="Peripla_BP_I"/>
</dbReference>
<dbReference type="InterPro" id="IPR010982">
    <property type="entry name" value="Lambda_DNA-bd_dom_sf"/>
</dbReference>
<dbReference type="PANTHER" id="PTHR30146">
    <property type="entry name" value="LACI-RELATED TRANSCRIPTIONAL REPRESSOR"/>
    <property type="match status" value="1"/>
</dbReference>
<dbReference type="Proteomes" id="UP000313849">
    <property type="component" value="Unassembled WGS sequence"/>
</dbReference>
<dbReference type="Gene3D" id="3.40.50.2300">
    <property type="match status" value="2"/>
</dbReference>
<keyword evidence="1" id="KW-0805">Transcription regulation</keyword>
<keyword evidence="3" id="KW-0804">Transcription</keyword>
<feature type="domain" description="HTH lacI-type" evidence="5">
    <location>
        <begin position="22"/>
        <end position="76"/>
    </location>
</feature>
<accession>A0A5C5BDG7</accession>
<dbReference type="InterPro" id="IPR046335">
    <property type="entry name" value="LacI/GalR-like_sensor"/>
</dbReference>
<dbReference type="SMART" id="SM00354">
    <property type="entry name" value="HTH_LACI"/>
    <property type="match status" value="1"/>
</dbReference>
<evidence type="ECO:0000313" key="7">
    <source>
        <dbReference type="Proteomes" id="UP000313849"/>
    </source>
</evidence>
<dbReference type="GO" id="GO:0003700">
    <property type="term" value="F:DNA-binding transcription factor activity"/>
    <property type="evidence" value="ECO:0007669"/>
    <property type="project" value="TreeGrafter"/>
</dbReference>
<dbReference type="Pfam" id="PF00356">
    <property type="entry name" value="LacI"/>
    <property type="match status" value="1"/>
</dbReference>
<dbReference type="AlphaFoldDB" id="A0A5C5BDG7"/>
<dbReference type="SUPFAM" id="SSF53822">
    <property type="entry name" value="Periplasmic binding protein-like I"/>
    <property type="match status" value="1"/>
</dbReference>
<evidence type="ECO:0000256" key="2">
    <source>
        <dbReference type="ARBA" id="ARBA00023125"/>
    </source>
</evidence>
<dbReference type="Gene3D" id="1.10.260.40">
    <property type="entry name" value="lambda repressor-like DNA-binding domains"/>
    <property type="match status" value="1"/>
</dbReference>
<dbReference type="Pfam" id="PF13377">
    <property type="entry name" value="Peripla_BP_3"/>
    <property type="match status" value="1"/>
</dbReference>
<sequence>MPARAANDRSPSRTHAAAGRAPSLADVARLAGVSTQTVSRVSTGSTQVRPETRAAVLEAMCAVGYAPNAAARALRSGAFGTFGVIVHQISRTGESRSVEAIVAAARRHGYAVTLVDVEHAGDSDVEAAVARLQNQLIDGLIVLRHETETPVHLRVPDTLPLVVSDARFVGEHATVGADQLAGTAAAVEHLLGLGHVTVHHVGGPPTSNPAQVRRTGWVAALEAHGRQVPPLTTGDWTPASGYRAGTELVARIHDGERITAVFSANDEMAAGLLLALTRAGLSVPGDVSVIGFDSIPLSAYLQPPLTTVEQDFAAMGEALVEMLIAQVRRRGAGRLVPGGPSGEAAPAEATRRVVPANLIVRESTAPPRR</sequence>
<organism evidence="6 7">
    <name type="scientific">Miniimonas arenae</name>
    <dbReference type="NCBI Taxonomy" id="676201"/>
    <lineage>
        <taxon>Bacteria</taxon>
        <taxon>Bacillati</taxon>
        <taxon>Actinomycetota</taxon>
        <taxon>Actinomycetes</taxon>
        <taxon>Micrococcales</taxon>
        <taxon>Beutenbergiaceae</taxon>
        <taxon>Miniimonas</taxon>
    </lineage>
</organism>
<protein>
    <submittedName>
        <fullName evidence="6">LacI family transcriptional regulator</fullName>
    </submittedName>
</protein>
<dbReference type="SUPFAM" id="SSF47413">
    <property type="entry name" value="lambda repressor-like DNA-binding domains"/>
    <property type="match status" value="1"/>
</dbReference>
<dbReference type="GO" id="GO:0000976">
    <property type="term" value="F:transcription cis-regulatory region binding"/>
    <property type="evidence" value="ECO:0007669"/>
    <property type="project" value="TreeGrafter"/>
</dbReference>
<evidence type="ECO:0000313" key="6">
    <source>
        <dbReference type="EMBL" id="TNU73898.1"/>
    </source>
</evidence>
<name>A0A5C5BDG7_9MICO</name>
<evidence type="ECO:0000259" key="5">
    <source>
        <dbReference type="PROSITE" id="PS50932"/>
    </source>
</evidence>
<proteinExistence type="predicted"/>
<feature type="compositionally biased region" description="Basic and acidic residues" evidence="4">
    <location>
        <begin position="1"/>
        <end position="11"/>
    </location>
</feature>
<dbReference type="PANTHER" id="PTHR30146:SF153">
    <property type="entry name" value="LACTOSE OPERON REPRESSOR"/>
    <property type="match status" value="1"/>
</dbReference>
<dbReference type="CDD" id="cd01392">
    <property type="entry name" value="HTH_LacI"/>
    <property type="match status" value="1"/>
</dbReference>
<comment type="caution">
    <text evidence="6">The sequence shown here is derived from an EMBL/GenBank/DDBJ whole genome shotgun (WGS) entry which is preliminary data.</text>
</comment>
<evidence type="ECO:0000256" key="4">
    <source>
        <dbReference type="SAM" id="MobiDB-lite"/>
    </source>
</evidence>
<dbReference type="CDD" id="cd01574">
    <property type="entry name" value="PBP1_LacI"/>
    <property type="match status" value="1"/>
</dbReference>
<reference evidence="6 7" key="1">
    <citation type="submission" date="2019-06" db="EMBL/GenBank/DDBJ databases">
        <title>Draft genome sequence of Miniimonas arenae KCTC 19750T isolated from sea sand.</title>
        <authorList>
            <person name="Park S.-J."/>
        </authorList>
    </citation>
    <scope>NUCLEOTIDE SEQUENCE [LARGE SCALE GENOMIC DNA]</scope>
    <source>
        <strain evidence="6 7">KCTC 19750</strain>
    </source>
</reference>
<evidence type="ECO:0000256" key="1">
    <source>
        <dbReference type="ARBA" id="ARBA00023015"/>
    </source>
</evidence>
<evidence type="ECO:0000256" key="3">
    <source>
        <dbReference type="ARBA" id="ARBA00023163"/>
    </source>
</evidence>
<dbReference type="PROSITE" id="PS50932">
    <property type="entry name" value="HTH_LACI_2"/>
    <property type="match status" value="1"/>
</dbReference>
<keyword evidence="2" id="KW-0238">DNA-binding</keyword>
<dbReference type="EMBL" id="VENP01000030">
    <property type="protein sequence ID" value="TNU73898.1"/>
    <property type="molecule type" value="Genomic_DNA"/>
</dbReference>
<feature type="region of interest" description="Disordered" evidence="4">
    <location>
        <begin position="1"/>
        <end position="22"/>
    </location>
</feature>
<dbReference type="InterPro" id="IPR000843">
    <property type="entry name" value="HTH_LacI"/>
</dbReference>
<dbReference type="OrthoDB" id="9785139at2"/>